<dbReference type="PIRSF" id="PIRSF033091">
    <property type="entry name" value="Pesterase_YhaO"/>
    <property type="match status" value="1"/>
</dbReference>
<keyword evidence="4" id="KW-1185">Reference proteome</keyword>
<name>A0A7S7L8D4_9BACI</name>
<dbReference type="EC" id="3.1.-.-" evidence="3"/>
<dbReference type="InterPro" id="IPR014576">
    <property type="entry name" value="Pesterase_YhaO"/>
</dbReference>
<dbReference type="EMBL" id="CP063356">
    <property type="protein sequence ID" value="QOY36373.1"/>
    <property type="molecule type" value="Genomic_DNA"/>
</dbReference>
<evidence type="ECO:0000259" key="2">
    <source>
        <dbReference type="Pfam" id="PF00149"/>
    </source>
</evidence>
<protein>
    <submittedName>
        <fullName evidence="3">Metallophosphoesterase family protein</fullName>
        <ecNumber evidence="3">3.1.-.-</ecNumber>
    </submittedName>
</protein>
<dbReference type="CDD" id="cd00840">
    <property type="entry name" value="MPP_Mre11_N"/>
    <property type="match status" value="1"/>
</dbReference>
<accession>A0A7S7L8D4</accession>
<dbReference type="PANTHER" id="PTHR30337:SF7">
    <property type="entry name" value="PHOSPHOESTERASE"/>
    <property type="match status" value="1"/>
</dbReference>
<dbReference type="Gene3D" id="3.60.21.10">
    <property type="match status" value="1"/>
</dbReference>
<reference evidence="3 4" key="1">
    <citation type="journal article" date="2017" name="Genome Announc.">
        <title>Draft Genome Sequences of Four Alkaliphilic Bacteria Belonging to the Anaerobacillus Genus.</title>
        <authorList>
            <person name="Bassil N.M."/>
            <person name="Lloyd J.R."/>
        </authorList>
    </citation>
    <scope>NUCLEOTIDE SEQUENCE [LARGE SCALE GENOMIC DNA]</scope>
    <source>
        <strain evidence="3 4">NB2006</strain>
    </source>
</reference>
<dbReference type="GO" id="GO:0004527">
    <property type="term" value="F:exonuclease activity"/>
    <property type="evidence" value="ECO:0007669"/>
    <property type="project" value="UniProtKB-KW"/>
</dbReference>
<dbReference type="InterPro" id="IPR050535">
    <property type="entry name" value="DNA_Repair-Maintenance_Comp"/>
</dbReference>
<proteinExistence type="predicted"/>
<dbReference type="InterPro" id="IPR004843">
    <property type="entry name" value="Calcineurin-like_PHP"/>
</dbReference>
<evidence type="ECO:0000313" key="3">
    <source>
        <dbReference type="EMBL" id="QOY36373.1"/>
    </source>
</evidence>
<feature type="domain" description="Calcineurin-like phosphoesterase" evidence="2">
    <location>
        <begin position="4"/>
        <end position="200"/>
    </location>
</feature>
<sequence>MEKIRFIHAADLHLDSPFQGLRDLPGKMFKVVQESTFDALEELVKHAINYQVDFVILAGDLFDGEYRSLKAQTKLKKAMEKLQQYGISCYIIHGNHDHLKGNWVSLSWPDNVFFFKDEVHFYRFTKEQLSVHLYGYSYPQKIVKDNIAAEYQRIGEANFHVGILHGTAEGQEGHDHYAPFSVQQLVEKDFDYWALGHIHKRQVLHEAPFVVYPGNVQGRHKKEVGEKGCYLVELSKLQSAITFLPTSRLTWEELIISIDKIETVDELKNRCDAAFQEVKKCEVHLLAILKFVGSGPLHHYLIEGIDEFIEVLNLGQEEKDDFIYIVDKKIETIGEWDREQLKKEQHLLSDIVTVAERINCEEAPLLNALSEVYGNQKLKKYLAPLTVIEQKQLLVEAESYILTALIKEGDE</sequence>
<dbReference type="InterPro" id="IPR041796">
    <property type="entry name" value="Mre11_N"/>
</dbReference>
<dbReference type="InterPro" id="IPR029052">
    <property type="entry name" value="Metallo-depent_PP-like"/>
</dbReference>
<evidence type="ECO:0000256" key="1">
    <source>
        <dbReference type="ARBA" id="ARBA00022801"/>
    </source>
</evidence>
<reference evidence="3 4" key="2">
    <citation type="journal article" date="2019" name="Int. J. Syst. Evol. Microbiol.">
        <title>Anaerobacillus isosaccharinicus sp. nov., an alkaliphilic bacterium which degrades isosaccharinic acid.</title>
        <authorList>
            <person name="Bassil N.M."/>
            <person name="Lloyd J.R."/>
        </authorList>
    </citation>
    <scope>NUCLEOTIDE SEQUENCE [LARGE SCALE GENOMIC DNA]</scope>
    <source>
        <strain evidence="3 4">NB2006</strain>
    </source>
</reference>
<dbReference type="SUPFAM" id="SSF56300">
    <property type="entry name" value="Metallo-dependent phosphatases"/>
    <property type="match status" value="1"/>
</dbReference>
<dbReference type="KEGG" id="aia:AWH56_001355"/>
<evidence type="ECO:0000313" key="4">
    <source>
        <dbReference type="Proteomes" id="UP000180175"/>
    </source>
</evidence>
<dbReference type="Pfam" id="PF00149">
    <property type="entry name" value="Metallophos"/>
    <property type="match status" value="1"/>
</dbReference>
<dbReference type="PANTHER" id="PTHR30337">
    <property type="entry name" value="COMPONENT OF ATP-DEPENDENT DSDNA EXONUCLEASE"/>
    <property type="match status" value="1"/>
</dbReference>
<dbReference type="Proteomes" id="UP000180175">
    <property type="component" value="Chromosome"/>
</dbReference>
<dbReference type="RefSeq" id="WP_182080651.1">
    <property type="nucleotide sequence ID" value="NZ_CP063356.2"/>
</dbReference>
<gene>
    <name evidence="3" type="ORF">AWH56_001355</name>
</gene>
<keyword evidence="1 3" id="KW-0378">Hydrolase</keyword>
<dbReference type="AlphaFoldDB" id="A0A7S7L8D4"/>
<organism evidence="3 4">
    <name type="scientific">Anaerobacillus isosaccharinicus</name>
    <dbReference type="NCBI Taxonomy" id="1532552"/>
    <lineage>
        <taxon>Bacteria</taxon>
        <taxon>Bacillati</taxon>
        <taxon>Bacillota</taxon>
        <taxon>Bacilli</taxon>
        <taxon>Bacillales</taxon>
        <taxon>Bacillaceae</taxon>
        <taxon>Anaerobacillus</taxon>
    </lineage>
</organism>